<accession>A0A1H8BNL8</accession>
<proteinExistence type="predicted"/>
<feature type="non-terminal residue" evidence="1">
    <location>
        <position position="207"/>
    </location>
</feature>
<dbReference type="RefSeq" id="WP_143094842.1">
    <property type="nucleotide sequence ID" value="NZ_FOAZ01000072.1"/>
</dbReference>
<name>A0A1H8BNL8_STRJI</name>
<sequence>MTPPSPPPPRFHRGRLPGLLELPHLEGATEPPALAQYLLQAGSRLTASSGTVGALGLSHGTVRVAEHPAVDRTCVIGPAQRRAQQQPDAAPSPGIPVLTSGETVALLVDAALRSIVVAGCYNTLLPAALAVSALAHLNPGWIVERAPADRAPGHTSGGDLLIAVLPSPDAGTAPCSPTVLVVTGVARAGADTAEMDRALDALLPIAL</sequence>
<dbReference type="Proteomes" id="UP000183015">
    <property type="component" value="Unassembled WGS sequence"/>
</dbReference>
<organism evidence="1 2">
    <name type="scientific">Streptacidiphilus jiangxiensis</name>
    <dbReference type="NCBI Taxonomy" id="235985"/>
    <lineage>
        <taxon>Bacteria</taxon>
        <taxon>Bacillati</taxon>
        <taxon>Actinomycetota</taxon>
        <taxon>Actinomycetes</taxon>
        <taxon>Kitasatosporales</taxon>
        <taxon>Streptomycetaceae</taxon>
        <taxon>Streptacidiphilus</taxon>
    </lineage>
</organism>
<protein>
    <submittedName>
        <fullName evidence="1">Uncharacterized protein</fullName>
    </submittedName>
</protein>
<dbReference type="EMBL" id="FOAZ01000072">
    <property type="protein sequence ID" value="SEM84119.1"/>
    <property type="molecule type" value="Genomic_DNA"/>
</dbReference>
<evidence type="ECO:0000313" key="1">
    <source>
        <dbReference type="EMBL" id="SEM84119.1"/>
    </source>
</evidence>
<evidence type="ECO:0000313" key="2">
    <source>
        <dbReference type="Proteomes" id="UP000183015"/>
    </source>
</evidence>
<reference evidence="2" key="1">
    <citation type="submission" date="2016-10" db="EMBL/GenBank/DDBJ databases">
        <authorList>
            <person name="Varghese N."/>
        </authorList>
    </citation>
    <scope>NUCLEOTIDE SEQUENCE [LARGE SCALE GENOMIC DNA]</scope>
    <source>
        <strain evidence="2">DSM 45096 / BCRC 16803 / CGMCC 4.1857 / CIP 109030 / JCM 12277 / KCTC 19219 / NBRC 100920 / 33214</strain>
    </source>
</reference>
<keyword evidence="2" id="KW-1185">Reference proteome</keyword>
<dbReference type="AlphaFoldDB" id="A0A1H8BNL8"/>
<gene>
    <name evidence="1" type="ORF">SAMN05414137_1721</name>
</gene>